<feature type="region of interest" description="Disordered" evidence="1">
    <location>
        <begin position="499"/>
        <end position="574"/>
    </location>
</feature>
<evidence type="ECO:0000313" key="3">
    <source>
        <dbReference type="EMBL" id="GAA3949843.1"/>
    </source>
</evidence>
<dbReference type="InterPro" id="IPR005094">
    <property type="entry name" value="Endonuclease_MobA/VirD2"/>
</dbReference>
<feature type="compositionally biased region" description="Polar residues" evidence="1">
    <location>
        <begin position="534"/>
        <end position="548"/>
    </location>
</feature>
<protein>
    <recommendedName>
        <fullName evidence="2">MobA/VirD2-like nuclease domain-containing protein</fullName>
    </recommendedName>
</protein>
<feature type="domain" description="MobA/VirD2-like nuclease" evidence="2">
    <location>
        <begin position="72"/>
        <end position="171"/>
    </location>
</feature>
<evidence type="ECO:0000313" key="4">
    <source>
        <dbReference type="Proteomes" id="UP001501591"/>
    </source>
</evidence>
<dbReference type="Proteomes" id="UP001501591">
    <property type="component" value="Unassembled WGS sequence"/>
</dbReference>
<evidence type="ECO:0000259" key="2">
    <source>
        <dbReference type="Pfam" id="PF03432"/>
    </source>
</evidence>
<dbReference type="Pfam" id="PF03432">
    <property type="entry name" value="Relaxase"/>
    <property type="match status" value="1"/>
</dbReference>
<name>A0ABP7NM03_9MICO</name>
<accession>A0ABP7NM03</accession>
<feature type="compositionally biased region" description="Low complexity" evidence="1">
    <location>
        <begin position="508"/>
        <end position="521"/>
    </location>
</feature>
<comment type="caution">
    <text evidence="3">The sequence shown here is derived from an EMBL/GenBank/DDBJ whole genome shotgun (WGS) entry which is preliminary data.</text>
</comment>
<sequence length="574" mass="62831">MMPNVVRGDRMAGLMTYLTGPGRANEHTEPHLVAGDAALLAWHDDAELGRDAALSIARHLDRPRTAYDVDVNGGHVWHCSLSLRADEGMLTDEKWGQIANDFITAMEFDDAEGTKAPCRWVAVRHGVSKNGNDHIHIAVNLVREDGTKASIHNDFHRAQKAARALEVKYGLEQLESAQAERSTRGYHPAEREAQARARARAKYERTRPKLGPDAPTWERLTGPDRQARITAELRTDEPRYALARTVRASAAASESESEFVRRMRRSGLLVRPRYADGRTDVITGYSVAARPEAGERPIWYGGGHLGRDLTLPRLRAGWPDTPTDATEAAAEWNAAKRGRRVVAPGRENTTPDPELWERYSREVSELREKLRDVPLDDRDTWSTLARQTAGAFAAWSNAVEDAPGDLAAASDALARSAQTFRRPVQPQKAGMVAMSGAAMLLASAAKGGQGRAAQLIMLRQLVRLSQAVYDAAKAAGEKRQADLILSDVKARMDRLRHDLAPTSQTPVAAAAGAQQGTATATLDPETRAMLDRMNASQGKPATEATSPVPNKIDPDERARPRQTTRPGADRGPER</sequence>
<feature type="compositionally biased region" description="Basic and acidic residues" evidence="1">
    <location>
        <begin position="181"/>
        <end position="197"/>
    </location>
</feature>
<dbReference type="EMBL" id="BAABCP010000003">
    <property type="protein sequence ID" value="GAA3949843.1"/>
    <property type="molecule type" value="Genomic_DNA"/>
</dbReference>
<evidence type="ECO:0000256" key="1">
    <source>
        <dbReference type="SAM" id="MobiDB-lite"/>
    </source>
</evidence>
<gene>
    <name evidence="3" type="ORF">GCM10022383_29360</name>
</gene>
<organism evidence="3 4">
    <name type="scientific">Microbacterium soli</name>
    <dbReference type="NCBI Taxonomy" id="446075"/>
    <lineage>
        <taxon>Bacteria</taxon>
        <taxon>Bacillati</taxon>
        <taxon>Actinomycetota</taxon>
        <taxon>Actinomycetes</taxon>
        <taxon>Micrococcales</taxon>
        <taxon>Microbacteriaceae</taxon>
        <taxon>Microbacterium</taxon>
    </lineage>
</organism>
<keyword evidence="4" id="KW-1185">Reference proteome</keyword>
<proteinExistence type="predicted"/>
<feature type="region of interest" description="Disordered" evidence="1">
    <location>
        <begin position="178"/>
        <end position="197"/>
    </location>
</feature>
<reference evidence="4" key="1">
    <citation type="journal article" date="2019" name="Int. J. Syst. Evol. Microbiol.">
        <title>The Global Catalogue of Microorganisms (GCM) 10K type strain sequencing project: providing services to taxonomists for standard genome sequencing and annotation.</title>
        <authorList>
            <consortium name="The Broad Institute Genomics Platform"/>
            <consortium name="The Broad Institute Genome Sequencing Center for Infectious Disease"/>
            <person name="Wu L."/>
            <person name="Ma J."/>
        </authorList>
    </citation>
    <scope>NUCLEOTIDE SEQUENCE [LARGE SCALE GENOMIC DNA]</scope>
    <source>
        <strain evidence="4">JCM 17024</strain>
    </source>
</reference>